<dbReference type="InterPro" id="IPR029058">
    <property type="entry name" value="AB_hydrolase_fold"/>
</dbReference>
<dbReference type="InterPro" id="IPR051044">
    <property type="entry name" value="MAG_DAG_Lipase"/>
</dbReference>
<dbReference type="Pfam" id="PF12146">
    <property type="entry name" value="Hydrolase_4"/>
    <property type="match status" value="1"/>
</dbReference>
<sequence>MHLTPASRRHRRRDTPKESGLSPISMTDTPDGMQLACYRWEPDPAVAHGRGIYMLHGLGEHAGRHDRLARWLADRGWQVAAHDHRGHGRSTGHRATLRRPDDLVEDALRQLRAWSAELARPPVLLGHSLGGLLAARIGLRGDLPLDGLVLASPPFQVTLPAWKTEALKLLANWAPDLRVGHGLRTLQISHDPIAVRAYYDDPLVHDRMTGKLARFIHDAGAQALADAPTLRWRTLLLVAGADAIVDPAGSRAFADRAPPGMLALRWYDRAWHELFNETPELAAPVYADLDHWLAQFPQAAPVIPAAPAANP</sequence>
<dbReference type="EMBL" id="LT907988">
    <property type="protein sequence ID" value="SOE52340.1"/>
    <property type="molecule type" value="Genomic_DNA"/>
</dbReference>
<dbReference type="EC" id="3.1.1.23" evidence="3"/>
<dbReference type="KEGG" id="odi:ODI_R4091"/>
<dbReference type="GO" id="GO:0047372">
    <property type="term" value="F:monoacylglycerol lipase activity"/>
    <property type="evidence" value="ECO:0007669"/>
    <property type="project" value="UniProtKB-EC"/>
</dbReference>
<name>A0A1C3K5T4_9BURK</name>
<dbReference type="PANTHER" id="PTHR11614">
    <property type="entry name" value="PHOSPHOLIPASE-RELATED"/>
    <property type="match status" value="1"/>
</dbReference>
<evidence type="ECO:0000313" key="5">
    <source>
        <dbReference type="Proteomes" id="UP000078558"/>
    </source>
</evidence>
<feature type="region of interest" description="Disordered" evidence="1">
    <location>
        <begin position="1"/>
        <end position="28"/>
    </location>
</feature>
<keyword evidence="5" id="KW-1185">Reference proteome</keyword>
<organism evidence="3 5">
    <name type="scientific">Orrella dioscoreae</name>
    <dbReference type="NCBI Taxonomy" id="1851544"/>
    <lineage>
        <taxon>Bacteria</taxon>
        <taxon>Pseudomonadati</taxon>
        <taxon>Pseudomonadota</taxon>
        <taxon>Betaproteobacteria</taxon>
        <taxon>Burkholderiales</taxon>
        <taxon>Alcaligenaceae</taxon>
        <taxon>Orrella</taxon>
    </lineage>
</organism>
<reference evidence="4 5" key="2">
    <citation type="submission" date="2017-08" db="EMBL/GenBank/DDBJ databases">
        <authorList>
            <person name="de Groot N.N."/>
        </authorList>
    </citation>
    <scope>NUCLEOTIDE SEQUENCE [LARGE SCALE GENOMIC DNA]</scope>
    <source>
        <strain evidence="4">Orrdi1</strain>
    </source>
</reference>
<keyword evidence="3" id="KW-0378">Hydrolase</keyword>
<dbReference type="Gene3D" id="3.40.50.1820">
    <property type="entry name" value="alpha/beta hydrolase"/>
    <property type="match status" value="1"/>
</dbReference>
<feature type="domain" description="Serine aminopeptidase S33" evidence="2">
    <location>
        <begin position="52"/>
        <end position="278"/>
    </location>
</feature>
<dbReference type="GO" id="GO:0004622">
    <property type="term" value="F:phosphatidylcholine lysophospholipase activity"/>
    <property type="evidence" value="ECO:0007669"/>
    <property type="project" value="UniProtKB-EC"/>
</dbReference>
<proteinExistence type="predicted"/>
<evidence type="ECO:0000313" key="4">
    <source>
        <dbReference type="EMBL" id="SOE52340.1"/>
    </source>
</evidence>
<evidence type="ECO:0000313" key="3">
    <source>
        <dbReference type="EMBL" id="SBT26745.1"/>
    </source>
</evidence>
<dbReference type="InterPro" id="IPR022742">
    <property type="entry name" value="Hydrolase_4"/>
</dbReference>
<dbReference type="STRING" id="1851544.ODI_00870"/>
<accession>A0A1C3K5T4</accession>
<evidence type="ECO:0000256" key="1">
    <source>
        <dbReference type="SAM" id="MobiDB-lite"/>
    </source>
</evidence>
<dbReference type="SUPFAM" id="SSF53474">
    <property type="entry name" value="alpha/beta-Hydrolases"/>
    <property type="match status" value="1"/>
</dbReference>
<dbReference type="Proteomes" id="UP000078558">
    <property type="component" value="Chromosome I"/>
</dbReference>
<protein>
    <submittedName>
        <fullName evidence="3">Lysophospholipase Monoglyceride lipase putative</fullName>
        <ecNumber evidence="3">3.1.1.23</ecNumber>
        <ecNumber evidence="3">3.1.1.5</ecNumber>
    </submittedName>
</protein>
<gene>
    <name evidence="3" type="ORF">ODI_00870</name>
    <name evidence="4" type="ORF">ODI_R4091</name>
</gene>
<dbReference type="EC" id="3.1.1.5" evidence="3"/>
<reference evidence="3 5" key="1">
    <citation type="submission" date="2016-06" db="EMBL/GenBank/DDBJ databases">
        <authorList>
            <person name="Kjaerup R.B."/>
            <person name="Dalgaard T.S."/>
            <person name="Juul-Madsen H.R."/>
        </authorList>
    </citation>
    <scope>NUCLEOTIDE SEQUENCE [LARGE SCALE GENOMIC DNA]</scope>
    <source>
        <strain evidence="3">Orrdi1</strain>
    </source>
</reference>
<dbReference type="EMBL" id="FLRC01000044">
    <property type="protein sequence ID" value="SBT26745.1"/>
    <property type="molecule type" value="Genomic_DNA"/>
</dbReference>
<evidence type="ECO:0000259" key="2">
    <source>
        <dbReference type="Pfam" id="PF12146"/>
    </source>
</evidence>
<dbReference type="AlphaFoldDB" id="A0A1C3K5T4"/>